<dbReference type="SUPFAM" id="SSF51735">
    <property type="entry name" value="NAD(P)-binding Rossmann-fold domains"/>
    <property type="match status" value="1"/>
</dbReference>
<dbReference type="GO" id="GO:0016651">
    <property type="term" value="F:oxidoreductase activity, acting on NAD(P)H"/>
    <property type="evidence" value="ECO:0007669"/>
    <property type="project" value="InterPro"/>
</dbReference>
<gene>
    <name evidence="4" type="ORF">HETSPECPRED_004420</name>
</gene>
<accession>A0A8H3IPD1</accession>
<reference evidence="4" key="1">
    <citation type="submission" date="2021-03" db="EMBL/GenBank/DDBJ databases">
        <authorList>
            <person name="Tagirdzhanova G."/>
        </authorList>
    </citation>
    <scope>NUCLEOTIDE SEQUENCE</scope>
</reference>
<comment type="similarity">
    <text evidence="1">Belongs to the zinc-containing alcohol dehydrogenase family.</text>
</comment>
<evidence type="ECO:0000259" key="3">
    <source>
        <dbReference type="SMART" id="SM00829"/>
    </source>
</evidence>
<dbReference type="InterPro" id="IPR011032">
    <property type="entry name" value="GroES-like_sf"/>
</dbReference>
<keyword evidence="5" id="KW-1185">Reference proteome</keyword>
<dbReference type="SMART" id="SM00829">
    <property type="entry name" value="PKS_ER"/>
    <property type="match status" value="1"/>
</dbReference>
<protein>
    <recommendedName>
        <fullName evidence="3">Enoyl reductase (ER) domain-containing protein</fullName>
    </recommendedName>
</protein>
<dbReference type="OrthoDB" id="9992527at2759"/>
<comment type="caution">
    <text evidence="4">The sequence shown here is derived from an EMBL/GenBank/DDBJ whole genome shotgun (WGS) entry which is preliminary data.</text>
</comment>
<dbReference type="InterPro" id="IPR036291">
    <property type="entry name" value="NAD(P)-bd_dom_sf"/>
</dbReference>
<dbReference type="InterPro" id="IPR020843">
    <property type="entry name" value="ER"/>
</dbReference>
<name>A0A8H3IPD1_9LECA</name>
<dbReference type="Gene3D" id="3.40.50.720">
    <property type="entry name" value="NAD(P)-binding Rossmann-like Domain"/>
    <property type="match status" value="1"/>
</dbReference>
<evidence type="ECO:0000313" key="5">
    <source>
        <dbReference type="Proteomes" id="UP000664521"/>
    </source>
</evidence>
<dbReference type="SUPFAM" id="SSF50129">
    <property type="entry name" value="GroES-like"/>
    <property type="match status" value="1"/>
</dbReference>
<feature type="domain" description="Enoyl reductase (ER)" evidence="3">
    <location>
        <begin position="14"/>
        <end position="359"/>
    </location>
</feature>
<dbReference type="PANTHER" id="PTHR45348">
    <property type="entry name" value="HYPOTHETICAL OXIDOREDUCTASE (EUROFUNG)"/>
    <property type="match status" value="1"/>
</dbReference>
<dbReference type="InterPro" id="IPR013154">
    <property type="entry name" value="ADH-like_N"/>
</dbReference>
<dbReference type="Pfam" id="PF08240">
    <property type="entry name" value="ADH_N"/>
    <property type="match status" value="1"/>
</dbReference>
<evidence type="ECO:0000256" key="1">
    <source>
        <dbReference type="ARBA" id="ARBA00008072"/>
    </source>
</evidence>
<organism evidence="4 5">
    <name type="scientific">Heterodermia speciosa</name>
    <dbReference type="NCBI Taxonomy" id="116794"/>
    <lineage>
        <taxon>Eukaryota</taxon>
        <taxon>Fungi</taxon>
        <taxon>Dikarya</taxon>
        <taxon>Ascomycota</taxon>
        <taxon>Pezizomycotina</taxon>
        <taxon>Lecanoromycetes</taxon>
        <taxon>OSLEUM clade</taxon>
        <taxon>Lecanoromycetidae</taxon>
        <taxon>Caliciales</taxon>
        <taxon>Physciaceae</taxon>
        <taxon>Heterodermia</taxon>
    </lineage>
</organism>
<keyword evidence="2" id="KW-0560">Oxidoreductase</keyword>
<evidence type="ECO:0000256" key="2">
    <source>
        <dbReference type="ARBA" id="ARBA00023002"/>
    </source>
</evidence>
<dbReference type="Proteomes" id="UP000664521">
    <property type="component" value="Unassembled WGS sequence"/>
</dbReference>
<dbReference type="Gene3D" id="3.90.180.10">
    <property type="entry name" value="Medium-chain alcohol dehydrogenases, catalytic domain"/>
    <property type="match status" value="1"/>
</dbReference>
<evidence type="ECO:0000313" key="4">
    <source>
        <dbReference type="EMBL" id="CAF9921054.1"/>
    </source>
</evidence>
<dbReference type="PANTHER" id="PTHR45348:SF3">
    <property type="entry name" value="ENOYL REDUCTASE (ER) DOMAIN-CONTAINING PROTEIN"/>
    <property type="match status" value="1"/>
</dbReference>
<proteinExistence type="inferred from homology"/>
<dbReference type="InterPro" id="IPR047122">
    <property type="entry name" value="Trans-enoyl_RdTase-like"/>
</dbReference>
<sequence>MATHPAVATTAVHAPLEILHVATIAPGQGEVRVRVEWTASTPLDLHQADGGLLVHHPQVLGDGIAGTVVEVGSGVKNLKLGDKVFGFGWRERKEKAYQEFSTLPEFLLGKLPTGFTLQQAVTLPNNFVTACHTITADLGLPFPWPKPVDYVPPRANDRILIWGGASSVGQYAIQILSYYGYCNIWTTASTRHHETMRSLGAMECFDYRSPSVTSDILESCAPQRTGEPSIPLILDCIGSLKGTVEPITKIAQSGAKVAVLLPIIVKDSSDESMPEYAMDVSTAAPWAKGVDAVGVRTHFYLNNEFFREQLQSSIMPAMLAEGIIKPNPQRIVEGTTLLERAQRAMDTLRRKEVSGERLVWRVADV</sequence>
<dbReference type="AlphaFoldDB" id="A0A8H3IPD1"/>
<dbReference type="EMBL" id="CAJPDS010000027">
    <property type="protein sequence ID" value="CAF9921054.1"/>
    <property type="molecule type" value="Genomic_DNA"/>
</dbReference>
<dbReference type="CDD" id="cd08249">
    <property type="entry name" value="enoyl_reductase_like"/>
    <property type="match status" value="1"/>
</dbReference>